<dbReference type="InterPro" id="IPR032095">
    <property type="entry name" value="Sacchrp_dh-like_C"/>
</dbReference>
<proteinExistence type="predicted"/>
<dbReference type="AlphaFoldDB" id="A0A381NNK0"/>
<dbReference type="Pfam" id="PF16653">
    <property type="entry name" value="Sacchrp_dh_C"/>
    <property type="match status" value="1"/>
</dbReference>
<keyword evidence="1" id="KW-0560">Oxidoreductase</keyword>
<dbReference type="PANTHER" id="PTHR11133:SF22">
    <property type="entry name" value="ALPHA-AMINOADIPIC SEMIALDEHYDE SYNTHASE, MITOCHONDRIAL"/>
    <property type="match status" value="1"/>
</dbReference>
<evidence type="ECO:0000259" key="3">
    <source>
        <dbReference type="Pfam" id="PF16653"/>
    </source>
</evidence>
<dbReference type="PANTHER" id="PTHR11133">
    <property type="entry name" value="SACCHAROPINE DEHYDROGENASE"/>
    <property type="match status" value="1"/>
</dbReference>
<evidence type="ECO:0008006" key="5">
    <source>
        <dbReference type="Google" id="ProtNLM"/>
    </source>
</evidence>
<dbReference type="EMBL" id="UINC01000455">
    <property type="protein sequence ID" value="SUZ55704.1"/>
    <property type="molecule type" value="Genomic_DNA"/>
</dbReference>
<dbReference type="InterPro" id="IPR051168">
    <property type="entry name" value="AASS"/>
</dbReference>
<dbReference type="Gene3D" id="3.40.50.720">
    <property type="entry name" value="NAD(P)-binding Rossmann-like Domain"/>
    <property type="match status" value="1"/>
</dbReference>
<dbReference type="InterPro" id="IPR036291">
    <property type="entry name" value="NAD(P)-bd_dom_sf"/>
</dbReference>
<dbReference type="Pfam" id="PF03435">
    <property type="entry name" value="Sacchrp_dh_NADP"/>
    <property type="match status" value="1"/>
</dbReference>
<dbReference type="InterPro" id="IPR005097">
    <property type="entry name" value="Sacchrp_dh_NADP-bd"/>
</dbReference>
<evidence type="ECO:0000259" key="2">
    <source>
        <dbReference type="Pfam" id="PF03435"/>
    </source>
</evidence>
<organism evidence="4">
    <name type="scientific">marine metagenome</name>
    <dbReference type="NCBI Taxonomy" id="408172"/>
    <lineage>
        <taxon>unclassified sequences</taxon>
        <taxon>metagenomes</taxon>
        <taxon>ecological metagenomes</taxon>
    </lineage>
</organism>
<evidence type="ECO:0000313" key="4">
    <source>
        <dbReference type="EMBL" id="SUZ55704.1"/>
    </source>
</evidence>
<gene>
    <name evidence="4" type="ORF">METZ01_LOCUS8558</name>
</gene>
<dbReference type="SUPFAM" id="SSF55347">
    <property type="entry name" value="Glyceraldehyde-3-phosphate dehydrogenase-like, C-terminal domain"/>
    <property type="match status" value="1"/>
</dbReference>
<name>A0A381NNK0_9ZZZZ</name>
<dbReference type="SUPFAM" id="SSF51735">
    <property type="entry name" value="NAD(P)-binding Rossmann-fold domains"/>
    <property type="match status" value="1"/>
</dbReference>
<feature type="non-terminal residue" evidence="4">
    <location>
        <position position="1"/>
    </location>
</feature>
<dbReference type="GO" id="GO:0016491">
    <property type="term" value="F:oxidoreductase activity"/>
    <property type="evidence" value="ECO:0007669"/>
    <property type="project" value="UniProtKB-KW"/>
</dbReference>
<feature type="domain" description="Saccharopine dehydrogenase-like C-terminal" evidence="3">
    <location>
        <begin position="121"/>
        <end position="353"/>
    </location>
</feature>
<protein>
    <recommendedName>
        <fullName evidence="5">Saccharopine dehydrogenase-like C-terminal domain-containing protein</fullName>
    </recommendedName>
</protein>
<evidence type="ECO:0000256" key="1">
    <source>
        <dbReference type="ARBA" id="ARBA00023002"/>
    </source>
</evidence>
<dbReference type="Gene3D" id="3.30.360.10">
    <property type="entry name" value="Dihydrodipicolinate Reductase, domain 2"/>
    <property type="match status" value="1"/>
</dbReference>
<reference evidence="4" key="1">
    <citation type="submission" date="2018-05" db="EMBL/GenBank/DDBJ databases">
        <authorList>
            <person name="Lanie J.A."/>
            <person name="Ng W.-L."/>
            <person name="Kazmierczak K.M."/>
            <person name="Andrzejewski T.M."/>
            <person name="Davidsen T.M."/>
            <person name="Wayne K.J."/>
            <person name="Tettelin H."/>
            <person name="Glass J.I."/>
            <person name="Rusch D."/>
            <person name="Podicherti R."/>
            <person name="Tsui H.-C.T."/>
            <person name="Winkler M.E."/>
        </authorList>
    </citation>
    <scope>NUCLEOTIDE SEQUENCE</scope>
</reference>
<accession>A0A381NNK0</accession>
<sequence length="360" mass="40767">VANIFQIGSGMVGSAMALDLAKNHDVFLSDNNKKSLAEIQSQNNSIEIQQLDVTNKSALSEWIQPADIVLLAVPGFLGYETLKTIIEAGKHVVDISFAPENVLDLNILAKKNNVISIVDAGVAPGIPNYLLGYWNSRMKIESFEYYVGGLPKNPTPPFYYKAPFSPIDVIEEYTRPARMMIDGKLITRSALSEIETIEFEEVGKLEAFNTDGLRSILSTMNHIPNMKEKTLRYPKHAQLMIKYRNKGLFDEDNIQETSRQLFKDWKLEENEQEFTIMDIIIEGTTEKIKYHLYDEFNTTSQTSSMARTTGYTATATINLILEKLWIDSGVFPPEIIGAKEQCMHHILNYLETRNITITKK</sequence>
<feature type="domain" description="Saccharopine dehydrogenase NADP binding" evidence="2">
    <location>
        <begin position="4"/>
        <end position="115"/>
    </location>
</feature>